<dbReference type="RefSeq" id="WP_186741383.1">
    <property type="nucleotide sequence ID" value="NZ_VFIA01000053.1"/>
</dbReference>
<organism evidence="2 3">
    <name type="scientific">Spirosoma utsteinense</name>
    <dbReference type="NCBI Taxonomy" id="2585773"/>
    <lineage>
        <taxon>Bacteria</taxon>
        <taxon>Pseudomonadati</taxon>
        <taxon>Bacteroidota</taxon>
        <taxon>Cytophagia</taxon>
        <taxon>Cytophagales</taxon>
        <taxon>Cytophagaceae</taxon>
        <taxon>Spirosoma</taxon>
    </lineage>
</organism>
<reference evidence="2 3" key="1">
    <citation type="submission" date="2019-06" db="EMBL/GenBank/DDBJ databases">
        <title>Spirosoma utsteinense sp. nov. isolated from Antarctic ice-free soils.</title>
        <authorList>
            <person name="Tahon G."/>
        </authorList>
    </citation>
    <scope>NUCLEOTIDE SEQUENCE [LARGE SCALE GENOMIC DNA]</scope>
    <source>
        <strain evidence="2 3">LMG 31447</strain>
    </source>
</reference>
<protein>
    <submittedName>
        <fullName evidence="2">Uncharacterized protein</fullName>
    </submittedName>
</protein>
<evidence type="ECO:0000313" key="3">
    <source>
        <dbReference type="Proteomes" id="UP000700732"/>
    </source>
</evidence>
<evidence type="ECO:0000313" key="2">
    <source>
        <dbReference type="EMBL" id="MBC3794664.1"/>
    </source>
</evidence>
<keyword evidence="3" id="KW-1185">Reference proteome</keyword>
<feature type="region of interest" description="Disordered" evidence="1">
    <location>
        <begin position="1"/>
        <end position="22"/>
    </location>
</feature>
<proteinExistence type="predicted"/>
<comment type="caution">
    <text evidence="2">The sequence shown here is derived from an EMBL/GenBank/DDBJ whole genome shotgun (WGS) entry which is preliminary data.</text>
</comment>
<accession>A0ABR6WDR1</accession>
<dbReference type="EMBL" id="VFIA01000053">
    <property type="protein sequence ID" value="MBC3794664.1"/>
    <property type="molecule type" value="Genomic_DNA"/>
</dbReference>
<name>A0ABR6WDR1_9BACT</name>
<evidence type="ECO:0000256" key="1">
    <source>
        <dbReference type="SAM" id="MobiDB-lite"/>
    </source>
</evidence>
<gene>
    <name evidence="2" type="ORF">FH603_5194</name>
</gene>
<dbReference type="Proteomes" id="UP000700732">
    <property type="component" value="Unassembled WGS sequence"/>
</dbReference>
<sequence>MKEKSIRFFTPEENTNTKTPKAATKATPLTGYISAAGKLVFPAKTLDQLELEADTVQFRIGTQAGKRSLKSLYLVPTHDNQADTFALQKAAKSYTLALGIILVKGGVDYHQTKYSFTIEPFDFEAGVVGYELRLAGASPANKIAYTGKPRGRKPKQDPIAE</sequence>